<sequence length="159" mass="18063">MEDGNAHLNRYCMVRSGACISINIHHVWDVILKVRRRGNRPQASDNHTEPITDRAASCSSQIKSKSPLSGTSRRHGGPGPPHYRDVFWNRPTLIQKMGIVYRTNHKPPSTWIIVCTSDRVVQAVLVWVETPERYEPVANHWAGNERNPSYSLVSSRRKG</sequence>
<dbReference type="RefSeq" id="XP_070892872.1">
    <property type="nucleotide sequence ID" value="XM_071037787.1"/>
</dbReference>
<accession>A0ABR4JDU7</accession>
<dbReference type="Proteomes" id="UP001610444">
    <property type="component" value="Unassembled WGS sequence"/>
</dbReference>
<reference evidence="2 3" key="1">
    <citation type="submission" date="2024-07" db="EMBL/GenBank/DDBJ databases">
        <title>Section-level genome sequencing and comparative genomics of Aspergillus sections Usti and Cavernicolus.</title>
        <authorList>
            <consortium name="Lawrence Berkeley National Laboratory"/>
            <person name="Nybo J.L."/>
            <person name="Vesth T.C."/>
            <person name="Theobald S."/>
            <person name="Frisvad J.C."/>
            <person name="Larsen T.O."/>
            <person name="Kjaerboelling I."/>
            <person name="Rothschild-Mancinelli K."/>
            <person name="Lyhne E.K."/>
            <person name="Kogle M.E."/>
            <person name="Barry K."/>
            <person name="Clum A."/>
            <person name="Na H."/>
            <person name="Ledsgaard L."/>
            <person name="Lin J."/>
            <person name="Lipzen A."/>
            <person name="Kuo A."/>
            <person name="Riley R."/>
            <person name="Mondo S."/>
            <person name="LaButti K."/>
            <person name="Haridas S."/>
            <person name="Pangalinan J."/>
            <person name="Salamov A.A."/>
            <person name="Simmons B.A."/>
            <person name="Magnuson J.K."/>
            <person name="Chen J."/>
            <person name="Drula E."/>
            <person name="Henrissat B."/>
            <person name="Wiebenga A."/>
            <person name="Lubbers R.J."/>
            <person name="Gomes A.C."/>
            <person name="Macurrencykelacurrency M.R."/>
            <person name="Stajich J."/>
            <person name="Grigoriev I.V."/>
            <person name="Mortensen U.H."/>
            <person name="De vries R.P."/>
            <person name="Baker S.E."/>
            <person name="Andersen M.R."/>
        </authorList>
    </citation>
    <scope>NUCLEOTIDE SEQUENCE [LARGE SCALE GENOMIC DNA]</scope>
    <source>
        <strain evidence="2 3">CBS 756.74</strain>
    </source>
</reference>
<organism evidence="2 3">
    <name type="scientific">Aspergillus pseudodeflectus</name>
    <dbReference type="NCBI Taxonomy" id="176178"/>
    <lineage>
        <taxon>Eukaryota</taxon>
        <taxon>Fungi</taxon>
        <taxon>Dikarya</taxon>
        <taxon>Ascomycota</taxon>
        <taxon>Pezizomycotina</taxon>
        <taxon>Eurotiomycetes</taxon>
        <taxon>Eurotiomycetidae</taxon>
        <taxon>Eurotiales</taxon>
        <taxon>Aspergillaceae</taxon>
        <taxon>Aspergillus</taxon>
        <taxon>Aspergillus subgen. Nidulantes</taxon>
    </lineage>
</organism>
<evidence type="ECO:0000313" key="3">
    <source>
        <dbReference type="Proteomes" id="UP001610444"/>
    </source>
</evidence>
<protein>
    <submittedName>
        <fullName evidence="2">Uncharacterized protein</fullName>
    </submittedName>
</protein>
<feature type="region of interest" description="Disordered" evidence="1">
    <location>
        <begin position="40"/>
        <end position="84"/>
    </location>
</feature>
<keyword evidence="3" id="KW-1185">Reference proteome</keyword>
<comment type="caution">
    <text evidence="2">The sequence shown here is derived from an EMBL/GenBank/DDBJ whole genome shotgun (WGS) entry which is preliminary data.</text>
</comment>
<dbReference type="GeneID" id="98152951"/>
<evidence type="ECO:0000313" key="2">
    <source>
        <dbReference type="EMBL" id="KAL2838145.1"/>
    </source>
</evidence>
<name>A0ABR4JDU7_9EURO</name>
<evidence type="ECO:0000256" key="1">
    <source>
        <dbReference type="SAM" id="MobiDB-lite"/>
    </source>
</evidence>
<gene>
    <name evidence="2" type="ORF">BJX68DRAFT_214859</name>
</gene>
<proteinExistence type="predicted"/>
<dbReference type="EMBL" id="JBFXLR010000088">
    <property type="protein sequence ID" value="KAL2838145.1"/>
    <property type="molecule type" value="Genomic_DNA"/>
</dbReference>
<feature type="compositionally biased region" description="Polar residues" evidence="1">
    <location>
        <begin position="57"/>
        <end position="71"/>
    </location>
</feature>